<protein>
    <recommendedName>
        <fullName evidence="5">ATP-dependent DNA ligase family profile domain-containing protein</fullName>
    </recommendedName>
</protein>
<evidence type="ECO:0000256" key="2">
    <source>
        <dbReference type="ARBA" id="ARBA00022705"/>
    </source>
</evidence>
<evidence type="ECO:0000313" key="6">
    <source>
        <dbReference type="EMBL" id="KKK78095.1"/>
    </source>
</evidence>
<evidence type="ECO:0000256" key="1">
    <source>
        <dbReference type="ARBA" id="ARBA00022598"/>
    </source>
</evidence>
<dbReference type="PROSITE" id="PS50160">
    <property type="entry name" value="DNA_LIGASE_A3"/>
    <property type="match status" value="1"/>
</dbReference>
<name>A0A0F8YW91_9ZZZZ</name>
<dbReference type="Gene3D" id="3.30.470.30">
    <property type="entry name" value="DNA ligase/mRNA capping enzyme"/>
    <property type="match status" value="1"/>
</dbReference>
<dbReference type="GO" id="GO:0005524">
    <property type="term" value="F:ATP binding"/>
    <property type="evidence" value="ECO:0007669"/>
    <property type="project" value="InterPro"/>
</dbReference>
<reference evidence="6" key="1">
    <citation type="journal article" date="2015" name="Nature">
        <title>Complex archaea that bridge the gap between prokaryotes and eukaryotes.</title>
        <authorList>
            <person name="Spang A."/>
            <person name="Saw J.H."/>
            <person name="Jorgensen S.L."/>
            <person name="Zaremba-Niedzwiedzka K."/>
            <person name="Martijn J."/>
            <person name="Lind A.E."/>
            <person name="van Eijk R."/>
            <person name="Schleper C."/>
            <person name="Guy L."/>
            <person name="Ettema T.J."/>
        </authorList>
    </citation>
    <scope>NUCLEOTIDE SEQUENCE</scope>
</reference>
<dbReference type="GO" id="GO:0006281">
    <property type="term" value="P:DNA repair"/>
    <property type="evidence" value="ECO:0007669"/>
    <property type="project" value="UniProtKB-KW"/>
</dbReference>
<keyword evidence="1" id="KW-0436">Ligase</keyword>
<accession>A0A0F8YW91</accession>
<dbReference type="Pfam" id="PF01068">
    <property type="entry name" value="DNA_ligase_A_M"/>
    <property type="match status" value="1"/>
</dbReference>
<dbReference type="InterPro" id="IPR050326">
    <property type="entry name" value="NAD_dep_DNA_ligaseB"/>
</dbReference>
<dbReference type="PANTHER" id="PTHR47810">
    <property type="entry name" value="DNA LIGASE"/>
    <property type="match status" value="1"/>
</dbReference>
<evidence type="ECO:0000256" key="3">
    <source>
        <dbReference type="ARBA" id="ARBA00022763"/>
    </source>
</evidence>
<dbReference type="SUPFAM" id="SSF56091">
    <property type="entry name" value="DNA ligase/mRNA capping enzyme, catalytic domain"/>
    <property type="match status" value="1"/>
</dbReference>
<gene>
    <name evidence="6" type="ORF">LCGC14_2847010</name>
</gene>
<dbReference type="GO" id="GO:0006260">
    <property type="term" value="P:DNA replication"/>
    <property type="evidence" value="ECO:0007669"/>
    <property type="project" value="UniProtKB-KW"/>
</dbReference>
<keyword evidence="4" id="KW-0234">DNA repair</keyword>
<evidence type="ECO:0000259" key="5">
    <source>
        <dbReference type="PROSITE" id="PS50160"/>
    </source>
</evidence>
<proteinExistence type="predicted"/>
<sequence length="318" mass="37051">MNELKNLQELVIDLNTTNSSNTKKDILSVYPQCTELLKWVYSPYTQFNVTSVNLKKRKDLIECMYTDVFIMLNDLNECIITGHKAISCVNGFIEANKEYEELIYRIIDKNLKTRTDASLINKVYPNLIPQFDVALAKKYKEYKDKIDFINDDYYASRKLDGVRVIVKIKSANDIRFFSREGKEFFTLGKVADEIRNIITCSPMVIDGEICVIDDNGLESFTGLIKLLRKKDYTMEHPRLKAFDILSFEDFENRKGKELIFSDRFPILDTMFRNSEILTAVEQKLVKSDEEVQKLLEYAVSQGWEGLILRKDVLYKGKR</sequence>
<dbReference type="PANTHER" id="PTHR47810:SF1">
    <property type="entry name" value="DNA LIGASE B"/>
    <property type="match status" value="1"/>
</dbReference>
<keyword evidence="2" id="KW-0235">DNA replication</keyword>
<evidence type="ECO:0000256" key="4">
    <source>
        <dbReference type="ARBA" id="ARBA00023204"/>
    </source>
</evidence>
<organism evidence="6">
    <name type="scientific">marine sediment metagenome</name>
    <dbReference type="NCBI Taxonomy" id="412755"/>
    <lineage>
        <taxon>unclassified sequences</taxon>
        <taxon>metagenomes</taxon>
        <taxon>ecological metagenomes</taxon>
    </lineage>
</organism>
<dbReference type="EMBL" id="LAZR01054652">
    <property type="protein sequence ID" value="KKK78095.1"/>
    <property type="molecule type" value="Genomic_DNA"/>
</dbReference>
<comment type="caution">
    <text evidence="6">The sequence shown here is derived from an EMBL/GenBank/DDBJ whole genome shotgun (WGS) entry which is preliminary data.</text>
</comment>
<feature type="domain" description="ATP-dependent DNA ligase family profile" evidence="5">
    <location>
        <begin position="241"/>
        <end position="309"/>
    </location>
</feature>
<dbReference type="GO" id="GO:0006310">
    <property type="term" value="P:DNA recombination"/>
    <property type="evidence" value="ECO:0007669"/>
    <property type="project" value="InterPro"/>
</dbReference>
<keyword evidence="3" id="KW-0227">DNA damage</keyword>
<dbReference type="InterPro" id="IPR012310">
    <property type="entry name" value="DNA_ligase_ATP-dep_cent"/>
</dbReference>
<dbReference type="AlphaFoldDB" id="A0A0F8YW91"/>
<dbReference type="GO" id="GO:0003910">
    <property type="term" value="F:DNA ligase (ATP) activity"/>
    <property type="evidence" value="ECO:0007669"/>
    <property type="project" value="InterPro"/>
</dbReference>
<feature type="non-terminal residue" evidence="6">
    <location>
        <position position="318"/>
    </location>
</feature>